<organism evidence="1 2">
    <name type="scientific">Streptomyces lannensis</name>
    <dbReference type="NCBI Taxonomy" id="766498"/>
    <lineage>
        <taxon>Bacteria</taxon>
        <taxon>Bacillati</taxon>
        <taxon>Actinomycetota</taxon>
        <taxon>Actinomycetes</taxon>
        <taxon>Kitasatosporales</taxon>
        <taxon>Streptomycetaceae</taxon>
        <taxon>Streptomyces</taxon>
    </lineage>
</organism>
<dbReference type="RefSeq" id="WP_345552658.1">
    <property type="nucleotide sequence ID" value="NZ_BAAAZA010000021.1"/>
</dbReference>
<gene>
    <name evidence="1" type="ORF">GCM10022207_61470</name>
</gene>
<comment type="caution">
    <text evidence="1">The sequence shown here is derived from an EMBL/GenBank/DDBJ whole genome shotgun (WGS) entry which is preliminary data.</text>
</comment>
<keyword evidence="2" id="KW-1185">Reference proteome</keyword>
<name>A0ABP7KSD9_9ACTN</name>
<dbReference type="Proteomes" id="UP001501563">
    <property type="component" value="Unassembled WGS sequence"/>
</dbReference>
<protein>
    <submittedName>
        <fullName evidence="1">Uncharacterized protein</fullName>
    </submittedName>
</protein>
<evidence type="ECO:0000313" key="1">
    <source>
        <dbReference type="EMBL" id="GAA3885876.1"/>
    </source>
</evidence>
<evidence type="ECO:0000313" key="2">
    <source>
        <dbReference type="Proteomes" id="UP001501563"/>
    </source>
</evidence>
<dbReference type="EMBL" id="BAAAZA010000021">
    <property type="protein sequence ID" value="GAA3885876.1"/>
    <property type="molecule type" value="Genomic_DNA"/>
</dbReference>
<accession>A0ABP7KSD9</accession>
<sequence>MNDYREVSRLAVYHLEESYVLDIQARPGSLALEMDLALNVDHPQHKPALPGERHCYRRGTLQFSQVVDLHWVDQGTPPAKDATGELDYGTVDSLEVEGNLYVMTGDFGRISVTASDLSIRLHD</sequence>
<proteinExistence type="predicted"/>
<reference evidence="2" key="1">
    <citation type="journal article" date="2019" name="Int. J. Syst. Evol. Microbiol.">
        <title>The Global Catalogue of Microorganisms (GCM) 10K type strain sequencing project: providing services to taxonomists for standard genome sequencing and annotation.</title>
        <authorList>
            <consortium name="The Broad Institute Genomics Platform"/>
            <consortium name="The Broad Institute Genome Sequencing Center for Infectious Disease"/>
            <person name="Wu L."/>
            <person name="Ma J."/>
        </authorList>
    </citation>
    <scope>NUCLEOTIDE SEQUENCE [LARGE SCALE GENOMIC DNA]</scope>
    <source>
        <strain evidence="2">JCM 16578</strain>
    </source>
</reference>